<evidence type="ECO:0000256" key="6">
    <source>
        <dbReference type="ARBA" id="ARBA00022490"/>
    </source>
</evidence>
<dbReference type="GO" id="GO:0005634">
    <property type="term" value="C:nucleus"/>
    <property type="evidence" value="ECO:0007669"/>
    <property type="project" value="UniProtKB-SubCell"/>
</dbReference>
<keyword evidence="14" id="KW-1185">Reference proteome</keyword>
<keyword evidence="8" id="KW-0479">Metal-binding</keyword>
<comment type="subcellular location">
    <subcellularLocation>
        <location evidence="3">Cytoplasm</location>
    </subcellularLocation>
    <subcellularLocation>
        <location evidence="2">Nucleus</location>
    </subcellularLocation>
</comment>
<evidence type="ECO:0000259" key="13">
    <source>
        <dbReference type="Pfam" id="PF13359"/>
    </source>
</evidence>
<name>A0A915EC52_9BILA</name>
<keyword evidence="9" id="KW-0378">Hydrolase</keyword>
<dbReference type="InterPro" id="IPR045249">
    <property type="entry name" value="HARBI1-like"/>
</dbReference>
<dbReference type="Pfam" id="PF13359">
    <property type="entry name" value="DDE_Tnp_4"/>
    <property type="match status" value="1"/>
</dbReference>
<dbReference type="PRINTS" id="PR02086">
    <property type="entry name" value="PUTNUCHARBI1"/>
</dbReference>
<evidence type="ECO:0000256" key="7">
    <source>
        <dbReference type="ARBA" id="ARBA00022722"/>
    </source>
</evidence>
<dbReference type="InterPro" id="IPR026103">
    <property type="entry name" value="HARBI1_animal"/>
</dbReference>
<feature type="domain" description="DDE Tnp4" evidence="13">
    <location>
        <begin position="143"/>
        <end position="292"/>
    </location>
</feature>
<organism evidence="14 15">
    <name type="scientific">Ditylenchus dipsaci</name>
    <dbReference type="NCBI Taxonomy" id="166011"/>
    <lineage>
        <taxon>Eukaryota</taxon>
        <taxon>Metazoa</taxon>
        <taxon>Ecdysozoa</taxon>
        <taxon>Nematoda</taxon>
        <taxon>Chromadorea</taxon>
        <taxon>Rhabditida</taxon>
        <taxon>Tylenchina</taxon>
        <taxon>Tylenchomorpha</taxon>
        <taxon>Sphaerularioidea</taxon>
        <taxon>Anguinidae</taxon>
        <taxon>Anguininae</taxon>
        <taxon>Ditylenchus</taxon>
    </lineage>
</organism>
<evidence type="ECO:0000256" key="8">
    <source>
        <dbReference type="ARBA" id="ARBA00022723"/>
    </source>
</evidence>
<sequence>MAAFMQIRVPRRVERQEAWNPVDELGDDELVRRYRFDREGIRYIASLVDGHLQGDVRNGGKIPTEVQVCIALQYIASNTFQLHIARAFRVAQNSVSMAIKRVTNALASRANEFIYMSSTVEEYQRNARAFQSIAEFPRVVGLIDGTHVHIVSPPQEIEMDYVNRKNRHSINVQVVVDCDGRFTNVVVTQPGCAHDSHVLRTSLLWDAFEAGQIPGLLLGDSGYACKAWLMTPFSRPTREDRIRYNIAHKKTRVRVEQRIGQWKKKFSLMHGEIRLKLSEVPAAILSSCVLYNIAIERRMVWVDEEVEDDSDEDSGDEEAVEEVAIVGRRPAGTVVLILVFFFINWCAMLPKIAHASPEVVPFSAVKSPRRNSIFTDLESASSSCDYHQHYPKISLNSICSIDHVKKSNRRDKNAHKSDYLHPKYSLPPIKIDIAQLFLADKEVLRTPVHLNRQRHNNSLEKCDTNNTLQHTEEMPHIKSLPTFFPSSDIQLSSCN</sequence>
<evidence type="ECO:0000256" key="3">
    <source>
        <dbReference type="ARBA" id="ARBA00004496"/>
    </source>
</evidence>
<comment type="cofactor">
    <cofactor evidence="1">
        <name>a divalent metal cation</name>
        <dbReference type="ChEBI" id="CHEBI:60240"/>
    </cofactor>
</comment>
<proteinExistence type="inferred from homology"/>
<evidence type="ECO:0000256" key="10">
    <source>
        <dbReference type="ARBA" id="ARBA00023242"/>
    </source>
</evidence>
<dbReference type="Proteomes" id="UP000887574">
    <property type="component" value="Unplaced"/>
</dbReference>
<comment type="similarity">
    <text evidence="4">Belongs to the HARBI1 family.</text>
</comment>
<dbReference type="InterPro" id="IPR027806">
    <property type="entry name" value="HARBI1_dom"/>
</dbReference>
<dbReference type="AlphaFoldDB" id="A0A915EC52"/>
<evidence type="ECO:0000256" key="2">
    <source>
        <dbReference type="ARBA" id="ARBA00004123"/>
    </source>
</evidence>
<evidence type="ECO:0000313" key="15">
    <source>
        <dbReference type="WBParaSite" id="jg4290"/>
    </source>
</evidence>
<keyword evidence="7" id="KW-0540">Nuclease</keyword>
<dbReference type="PANTHER" id="PTHR22930">
    <property type="match status" value="1"/>
</dbReference>
<accession>A0A915EC52</accession>
<evidence type="ECO:0000256" key="1">
    <source>
        <dbReference type="ARBA" id="ARBA00001968"/>
    </source>
</evidence>
<dbReference type="GO" id="GO:0004518">
    <property type="term" value="F:nuclease activity"/>
    <property type="evidence" value="ECO:0007669"/>
    <property type="project" value="UniProtKB-KW"/>
</dbReference>
<dbReference type="PANTHER" id="PTHR22930:SF286">
    <property type="entry name" value="NUCLEASE HARBI1"/>
    <property type="match status" value="1"/>
</dbReference>
<evidence type="ECO:0000256" key="9">
    <source>
        <dbReference type="ARBA" id="ARBA00022801"/>
    </source>
</evidence>
<protein>
    <recommendedName>
        <fullName evidence="5">Putative nuclease HARBI1</fullName>
    </recommendedName>
    <alternativeName>
        <fullName evidence="11">Harbinger transposase-derived nuclease</fullName>
    </alternativeName>
</protein>
<dbReference type="GO" id="GO:0046872">
    <property type="term" value="F:metal ion binding"/>
    <property type="evidence" value="ECO:0007669"/>
    <property type="project" value="UniProtKB-KW"/>
</dbReference>
<comment type="function">
    <text evidence="12">Transposase-derived protein that may have nuclease activity. Does not have transposase activity.</text>
</comment>
<dbReference type="WBParaSite" id="jg4290">
    <property type="protein sequence ID" value="jg4290"/>
    <property type="gene ID" value="jg4290"/>
</dbReference>
<dbReference type="GO" id="GO:0016787">
    <property type="term" value="F:hydrolase activity"/>
    <property type="evidence" value="ECO:0007669"/>
    <property type="project" value="UniProtKB-KW"/>
</dbReference>
<keyword evidence="10" id="KW-0539">Nucleus</keyword>
<evidence type="ECO:0000256" key="5">
    <source>
        <dbReference type="ARBA" id="ARBA00015519"/>
    </source>
</evidence>
<evidence type="ECO:0000256" key="4">
    <source>
        <dbReference type="ARBA" id="ARBA00006958"/>
    </source>
</evidence>
<dbReference type="GO" id="GO:0005737">
    <property type="term" value="C:cytoplasm"/>
    <property type="evidence" value="ECO:0007669"/>
    <property type="project" value="UniProtKB-SubCell"/>
</dbReference>
<reference evidence="15" key="1">
    <citation type="submission" date="2022-11" db="UniProtKB">
        <authorList>
            <consortium name="WormBaseParasite"/>
        </authorList>
    </citation>
    <scope>IDENTIFICATION</scope>
</reference>
<evidence type="ECO:0000256" key="12">
    <source>
        <dbReference type="ARBA" id="ARBA00045850"/>
    </source>
</evidence>
<evidence type="ECO:0000313" key="14">
    <source>
        <dbReference type="Proteomes" id="UP000887574"/>
    </source>
</evidence>
<keyword evidence="6" id="KW-0963">Cytoplasm</keyword>
<evidence type="ECO:0000256" key="11">
    <source>
        <dbReference type="ARBA" id="ARBA00030126"/>
    </source>
</evidence>